<dbReference type="CDD" id="cd18317">
    <property type="entry name" value="BTB_POZ_Kv"/>
    <property type="match status" value="1"/>
</dbReference>
<dbReference type="GO" id="GO:0005251">
    <property type="term" value="F:delayed rectifier potassium channel activity"/>
    <property type="evidence" value="ECO:0007669"/>
    <property type="project" value="TreeGrafter"/>
</dbReference>
<keyword evidence="7" id="KW-0630">Potassium</keyword>
<evidence type="ECO:0000256" key="3">
    <source>
        <dbReference type="ARBA" id="ARBA00022538"/>
    </source>
</evidence>
<evidence type="ECO:0000256" key="5">
    <source>
        <dbReference type="ARBA" id="ARBA00022826"/>
    </source>
</evidence>
<keyword evidence="6" id="KW-0851">Voltage-gated channel</keyword>
<dbReference type="InterPro" id="IPR011333">
    <property type="entry name" value="SKP1/BTB/POZ_sf"/>
</dbReference>
<dbReference type="Pfam" id="PF02214">
    <property type="entry name" value="BTB_2"/>
    <property type="match status" value="1"/>
</dbReference>
<keyword evidence="10 12" id="KW-0472">Membrane</keyword>
<protein>
    <submittedName>
        <fullName evidence="17">BTB domain-containing protein</fullName>
    </submittedName>
</protein>
<dbReference type="InterPro" id="IPR027359">
    <property type="entry name" value="Volt_channel_dom_sf"/>
</dbReference>
<proteinExistence type="predicted"/>
<keyword evidence="9" id="KW-0406">Ion transport</keyword>
<dbReference type="Proteomes" id="UP000267606">
    <property type="component" value="Unassembled WGS sequence"/>
</dbReference>
<evidence type="ECO:0000256" key="2">
    <source>
        <dbReference type="ARBA" id="ARBA00022448"/>
    </source>
</evidence>
<dbReference type="PANTHER" id="PTHR11537:SF254">
    <property type="entry name" value="POTASSIUM VOLTAGE-GATED CHANNEL PROTEIN SHAB"/>
    <property type="match status" value="1"/>
</dbReference>
<evidence type="ECO:0000313" key="15">
    <source>
        <dbReference type="EMBL" id="VDO37534.1"/>
    </source>
</evidence>
<accession>A0A183H8A3</accession>
<dbReference type="InterPro" id="IPR003971">
    <property type="entry name" value="K_chnl_volt-dep_Kv5/Kv9"/>
</dbReference>
<dbReference type="EMBL" id="UZAJ01002585">
    <property type="protein sequence ID" value="VDO37534.1"/>
    <property type="molecule type" value="Genomic_DNA"/>
</dbReference>
<evidence type="ECO:0000259" key="14">
    <source>
        <dbReference type="Pfam" id="PF02214"/>
    </source>
</evidence>
<evidence type="ECO:0000313" key="16">
    <source>
        <dbReference type="Proteomes" id="UP000267606"/>
    </source>
</evidence>
<evidence type="ECO:0000256" key="10">
    <source>
        <dbReference type="ARBA" id="ARBA00023136"/>
    </source>
</evidence>
<dbReference type="Gene3D" id="1.20.120.350">
    <property type="entry name" value="Voltage-gated potassium channels. Chain C"/>
    <property type="match status" value="1"/>
</dbReference>
<dbReference type="PRINTS" id="PR00169">
    <property type="entry name" value="KCHANNEL"/>
</dbReference>
<dbReference type="GO" id="GO:0051260">
    <property type="term" value="P:protein homooligomerization"/>
    <property type="evidence" value="ECO:0007669"/>
    <property type="project" value="InterPro"/>
</dbReference>
<evidence type="ECO:0000256" key="9">
    <source>
        <dbReference type="ARBA" id="ARBA00023065"/>
    </source>
</evidence>
<feature type="domain" description="Potassium channel tetramerisation-type BTB" evidence="14">
    <location>
        <begin position="14"/>
        <end position="107"/>
    </location>
</feature>
<evidence type="ECO:0000256" key="12">
    <source>
        <dbReference type="SAM" id="Phobius"/>
    </source>
</evidence>
<sequence>MGLIIDSNNADVFLRLNIGGTHFLIRNETVLNRKTGLLSLIVRWPHEKRIPLADAYLENTKEYYFERSASLFNVIYQFYLTGSIHLPENLCLKDVLNELDYWCIAPDKYLAECCCFGINTDQLDLIKSNPEMDQVNHFKHLRFGEYRLQIWNLIEVPSRSGRFVNHCVENSSDFHVVETEPLPIFERLEFICIVWFIFEYVLKMAVSYDRLKTFFQLLNIIDLLAILPFTIEIALSLFEFNTRNMRDLK</sequence>
<dbReference type="GO" id="GO:0008076">
    <property type="term" value="C:voltage-gated potassium channel complex"/>
    <property type="evidence" value="ECO:0007669"/>
    <property type="project" value="InterPro"/>
</dbReference>
<dbReference type="GO" id="GO:0001508">
    <property type="term" value="P:action potential"/>
    <property type="evidence" value="ECO:0007669"/>
    <property type="project" value="TreeGrafter"/>
</dbReference>
<evidence type="ECO:0000259" key="13">
    <source>
        <dbReference type="Pfam" id="PF00520"/>
    </source>
</evidence>
<keyword evidence="2" id="KW-0813">Transport</keyword>
<dbReference type="AlphaFoldDB" id="A0A183H8A3"/>
<feature type="transmembrane region" description="Helical" evidence="12">
    <location>
        <begin position="214"/>
        <end position="238"/>
    </location>
</feature>
<feature type="domain" description="Ion transport" evidence="13">
    <location>
        <begin position="178"/>
        <end position="238"/>
    </location>
</feature>
<dbReference type="SUPFAM" id="SSF81324">
    <property type="entry name" value="Voltage-gated potassium channels"/>
    <property type="match status" value="1"/>
</dbReference>
<dbReference type="PANTHER" id="PTHR11537">
    <property type="entry name" value="VOLTAGE-GATED POTASSIUM CHANNEL"/>
    <property type="match status" value="1"/>
</dbReference>
<evidence type="ECO:0000256" key="4">
    <source>
        <dbReference type="ARBA" id="ARBA00022692"/>
    </source>
</evidence>
<keyword evidence="8 12" id="KW-1133">Transmembrane helix</keyword>
<dbReference type="PRINTS" id="PR01494">
    <property type="entry name" value="KV9CHANNEL"/>
</dbReference>
<keyword evidence="3" id="KW-0633">Potassium transport</keyword>
<keyword evidence="5" id="KW-0631">Potassium channel</keyword>
<keyword evidence="16" id="KW-1185">Reference proteome</keyword>
<dbReference type="InterPro" id="IPR005821">
    <property type="entry name" value="Ion_trans_dom"/>
</dbReference>
<dbReference type="WBParaSite" id="OFLC_0000371401-mRNA-1">
    <property type="protein sequence ID" value="OFLC_0000371401-mRNA-1"/>
    <property type="gene ID" value="OFLC_0000371401"/>
</dbReference>
<evidence type="ECO:0000256" key="1">
    <source>
        <dbReference type="ARBA" id="ARBA00004141"/>
    </source>
</evidence>
<keyword evidence="4 12" id="KW-0812">Transmembrane</keyword>
<evidence type="ECO:0000256" key="11">
    <source>
        <dbReference type="ARBA" id="ARBA00023303"/>
    </source>
</evidence>
<reference evidence="15 16" key="2">
    <citation type="submission" date="2018-11" db="EMBL/GenBank/DDBJ databases">
        <authorList>
            <consortium name="Pathogen Informatics"/>
        </authorList>
    </citation>
    <scope>NUCLEOTIDE SEQUENCE [LARGE SCALE GENOMIC DNA]</scope>
</reference>
<dbReference type="Pfam" id="PF00520">
    <property type="entry name" value="Ion_trans"/>
    <property type="match status" value="1"/>
</dbReference>
<evidence type="ECO:0000256" key="8">
    <source>
        <dbReference type="ARBA" id="ARBA00022989"/>
    </source>
</evidence>
<dbReference type="InterPro" id="IPR028325">
    <property type="entry name" value="VG_K_chnl"/>
</dbReference>
<dbReference type="InterPro" id="IPR003131">
    <property type="entry name" value="T1-type_BTB"/>
</dbReference>
<evidence type="ECO:0000256" key="7">
    <source>
        <dbReference type="ARBA" id="ARBA00022958"/>
    </source>
</evidence>
<evidence type="ECO:0000313" key="17">
    <source>
        <dbReference type="WBParaSite" id="OFLC_0000371401-mRNA-1"/>
    </source>
</evidence>
<reference evidence="17" key="1">
    <citation type="submission" date="2016-06" db="UniProtKB">
        <authorList>
            <consortium name="WormBaseParasite"/>
        </authorList>
    </citation>
    <scope>IDENTIFICATION</scope>
</reference>
<organism evidence="17">
    <name type="scientific">Onchocerca flexuosa</name>
    <dbReference type="NCBI Taxonomy" id="387005"/>
    <lineage>
        <taxon>Eukaryota</taxon>
        <taxon>Metazoa</taxon>
        <taxon>Ecdysozoa</taxon>
        <taxon>Nematoda</taxon>
        <taxon>Chromadorea</taxon>
        <taxon>Rhabditida</taxon>
        <taxon>Spirurina</taxon>
        <taxon>Spiruromorpha</taxon>
        <taxon>Filarioidea</taxon>
        <taxon>Onchocercidae</taxon>
        <taxon>Onchocerca</taxon>
    </lineage>
</organism>
<comment type="subcellular location">
    <subcellularLocation>
        <location evidence="1">Membrane</location>
        <topology evidence="1">Multi-pass membrane protein</topology>
    </subcellularLocation>
</comment>
<name>A0A183H8A3_9BILA</name>
<dbReference type="Gene3D" id="3.30.710.10">
    <property type="entry name" value="Potassium Channel Kv1.1, Chain A"/>
    <property type="match status" value="1"/>
</dbReference>
<keyword evidence="11" id="KW-0407">Ion channel</keyword>
<evidence type="ECO:0000256" key="6">
    <source>
        <dbReference type="ARBA" id="ARBA00022882"/>
    </source>
</evidence>
<dbReference type="STRING" id="387005.A0A183H8A3"/>
<dbReference type="SUPFAM" id="SSF54695">
    <property type="entry name" value="POZ domain"/>
    <property type="match status" value="1"/>
</dbReference>
<gene>
    <name evidence="15" type="ORF">OFLC_LOCUS3715</name>
</gene>